<dbReference type="GO" id="GO:0008270">
    <property type="term" value="F:zinc ion binding"/>
    <property type="evidence" value="ECO:0007669"/>
    <property type="project" value="UniProtKB-UniRule"/>
</dbReference>
<dbReference type="PRINTS" id="PR00480">
    <property type="entry name" value="ASTACIN"/>
</dbReference>
<dbReference type="SMART" id="SM00235">
    <property type="entry name" value="ZnMc"/>
    <property type="match status" value="1"/>
</dbReference>
<evidence type="ECO:0000256" key="10">
    <source>
        <dbReference type="RuleBase" id="RU361183"/>
    </source>
</evidence>
<organism evidence="12">
    <name type="scientific">Hypomesus nipponensis</name>
    <name type="common">Japanese smelt</name>
    <dbReference type="NCBI Taxonomy" id="182223"/>
    <lineage>
        <taxon>Eukaryota</taxon>
        <taxon>Metazoa</taxon>
        <taxon>Chordata</taxon>
        <taxon>Craniata</taxon>
        <taxon>Vertebrata</taxon>
        <taxon>Euteleostomi</taxon>
        <taxon>Actinopterygii</taxon>
        <taxon>Neopterygii</taxon>
        <taxon>Teleostei</taxon>
        <taxon>Stomiati</taxon>
        <taxon>Osmeriformes</taxon>
        <taxon>Osmeridae</taxon>
        <taxon>Hypomesus</taxon>
    </lineage>
</organism>
<comment type="cofactor">
    <cofactor evidence="9 10">
        <name>Zn(2+)</name>
        <dbReference type="ChEBI" id="CHEBI:29105"/>
    </cofactor>
    <text evidence="9 10">Binds 1 zinc ion per subunit.</text>
</comment>
<dbReference type="GO" id="GO:0004222">
    <property type="term" value="F:metalloendopeptidase activity"/>
    <property type="evidence" value="ECO:0007669"/>
    <property type="project" value="UniProtKB-UniRule"/>
</dbReference>
<dbReference type="EC" id="3.4.24.-" evidence="10"/>
<reference evidence="12" key="1">
    <citation type="submission" date="2010-03" db="EMBL/GenBank/DDBJ databases">
        <title>Exon-intron structure of hatching enzyme genes, with special reference to the phylogenetic position of basal euteleostean fishes.</title>
        <authorList>
            <person name="Kawaguchi M."/>
            <person name="Lavoue S."/>
            <person name="Hiroi J."/>
            <person name="Hayano H."/>
            <person name="Iuchi I."/>
            <person name="Yasumasu S."/>
            <person name="Nishida M."/>
        </authorList>
    </citation>
    <scope>NUCLEOTIDE SEQUENCE</scope>
</reference>
<dbReference type="AlphaFoldDB" id="E2RWN3"/>
<keyword evidence="2 9" id="KW-0479">Metal-binding</keyword>
<dbReference type="GO" id="GO:0006508">
    <property type="term" value="P:proteolysis"/>
    <property type="evidence" value="ECO:0007669"/>
    <property type="project" value="UniProtKB-KW"/>
</dbReference>
<dbReference type="InterPro" id="IPR034039">
    <property type="entry name" value="ZnMP_hatching_enz"/>
</dbReference>
<feature type="signal peptide" evidence="10">
    <location>
        <begin position="1"/>
        <end position="23"/>
    </location>
</feature>
<feature type="active site" evidence="9">
    <location>
        <position position="156"/>
    </location>
</feature>
<dbReference type="InterPro" id="IPR001506">
    <property type="entry name" value="Peptidase_M12A"/>
</dbReference>
<evidence type="ECO:0000256" key="1">
    <source>
        <dbReference type="ARBA" id="ARBA00022670"/>
    </source>
</evidence>
<keyword evidence="1 9" id="KW-0645">Protease</keyword>
<dbReference type="Pfam" id="PF01400">
    <property type="entry name" value="Astacin"/>
    <property type="match status" value="1"/>
</dbReference>
<dbReference type="SUPFAM" id="SSF55486">
    <property type="entry name" value="Metalloproteases ('zincins'), catalytic domain"/>
    <property type="match status" value="1"/>
</dbReference>
<dbReference type="CDD" id="cd04283">
    <property type="entry name" value="ZnMc_hatching_enzyme"/>
    <property type="match status" value="1"/>
</dbReference>
<sequence length="253" mass="28013">MDHGFVSAVLVLLLGLTQPSLQGEDVVADVSTMIIEANKGMSHLLLEGDVALPMTRNAMKCLSQQCKWPKSASGLVEVPYKISTVFQSNDVNAIKKAMNGFATQTCIRFVPYAGQRNYLDIQSNGGCWSALGKQRGVQQVSLDTAGCISNGVIQHELLHALGFYHEHTRSDRDQYIKVNFENIRPENAKDFVKQDTNNLNTPYDYSSVMHYGKYAFSRGGDTITPIPDSSVTIGQRVGMGRIDIERVNKLYEC</sequence>
<dbReference type="InterPro" id="IPR024079">
    <property type="entry name" value="MetalloPept_cat_dom_sf"/>
</dbReference>
<gene>
    <name evidence="12" type="primary">HnHE</name>
</gene>
<dbReference type="InterPro" id="IPR006026">
    <property type="entry name" value="Peptidase_Metallo"/>
</dbReference>
<keyword evidence="6 9" id="KW-0482">Metalloprotease</keyword>
<feature type="binding site" evidence="9">
    <location>
        <position position="165"/>
    </location>
    <ligand>
        <name>Zn(2+)</name>
        <dbReference type="ChEBI" id="CHEBI:29105"/>
        <note>catalytic</note>
    </ligand>
</feature>
<evidence type="ECO:0000256" key="8">
    <source>
        <dbReference type="ARBA" id="ARBA00023157"/>
    </source>
</evidence>
<dbReference type="PROSITE" id="PS51864">
    <property type="entry name" value="ASTACIN"/>
    <property type="match status" value="1"/>
</dbReference>
<evidence type="ECO:0000256" key="9">
    <source>
        <dbReference type="PROSITE-ProRule" id="PRU01211"/>
    </source>
</evidence>
<keyword evidence="4 9" id="KW-0378">Hydrolase</keyword>
<name>E2RWN3_9TELE</name>
<dbReference type="EMBL" id="AB549221">
    <property type="protein sequence ID" value="BAJ23943.1"/>
    <property type="molecule type" value="mRNA"/>
</dbReference>
<keyword evidence="3 10" id="KW-0732">Signal</keyword>
<evidence type="ECO:0000313" key="12">
    <source>
        <dbReference type="EMBL" id="BAJ23943.1"/>
    </source>
</evidence>
<feature type="binding site" evidence="9">
    <location>
        <position position="159"/>
    </location>
    <ligand>
        <name>Zn(2+)</name>
        <dbReference type="ChEBI" id="CHEBI:29105"/>
        <note>catalytic</note>
    </ligand>
</feature>
<dbReference type="FunFam" id="3.40.390.10:FF:000040">
    <property type="entry name" value="Metalloendopeptidase"/>
    <property type="match status" value="1"/>
</dbReference>
<feature type="chain" id="PRO_5005127759" description="Metalloendopeptidase" evidence="10">
    <location>
        <begin position="24"/>
        <end position="253"/>
    </location>
</feature>
<evidence type="ECO:0000259" key="11">
    <source>
        <dbReference type="PROSITE" id="PS51864"/>
    </source>
</evidence>
<feature type="domain" description="Peptidase M12A" evidence="11">
    <location>
        <begin position="57"/>
        <end position="253"/>
    </location>
</feature>
<keyword evidence="7" id="KW-0865">Zymogen</keyword>
<dbReference type="Gene3D" id="3.40.390.10">
    <property type="entry name" value="Collagenase (Catalytic Domain)"/>
    <property type="match status" value="1"/>
</dbReference>
<feature type="binding site" evidence="9">
    <location>
        <position position="155"/>
    </location>
    <ligand>
        <name>Zn(2+)</name>
        <dbReference type="ChEBI" id="CHEBI:29105"/>
        <note>catalytic</note>
    </ligand>
</feature>
<evidence type="ECO:0000256" key="6">
    <source>
        <dbReference type="ARBA" id="ARBA00023049"/>
    </source>
</evidence>
<proteinExistence type="evidence at transcript level"/>
<evidence type="ECO:0000256" key="3">
    <source>
        <dbReference type="ARBA" id="ARBA00022729"/>
    </source>
</evidence>
<keyword evidence="5 9" id="KW-0862">Zinc</keyword>
<evidence type="ECO:0000256" key="5">
    <source>
        <dbReference type="ARBA" id="ARBA00022833"/>
    </source>
</evidence>
<dbReference type="PANTHER" id="PTHR10127:SF839">
    <property type="entry name" value="HATCHING ENZYME 1.2-RELATED"/>
    <property type="match status" value="1"/>
</dbReference>
<evidence type="ECO:0000256" key="4">
    <source>
        <dbReference type="ARBA" id="ARBA00022801"/>
    </source>
</evidence>
<comment type="caution">
    <text evidence="9">Lacks conserved residue(s) required for the propagation of feature annotation.</text>
</comment>
<accession>E2RWN3</accession>
<protein>
    <recommendedName>
        <fullName evidence="10">Metalloendopeptidase</fullName>
        <ecNumber evidence="10">3.4.24.-</ecNumber>
    </recommendedName>
</protein>
<dbReference type="PANTHER" id="PTHR10127">
    <property type="entry name" value="DISCOIDIN, CUB, EGF, LAMININ , AND ZINC METALLOPROTEASE DOMAIN CONTAINING"/>
    <property type="match status" value="1"/>
</dbReference>
<evidence type="ECO:0000256" key="7">
    <source>
        <dbReference type="ARBA" id="ARBA00023145"/>
    </source>
</evidence>
<keyword evidence="8" id="KW-1015">Disulfide bond</keyword>
<evidence type="ECO:0000256" key="2">
    <source>
        <dbReference type="ARBA" id="ARBA00022723"/>
    </source>
</evidence>
<dbReference type="MEROPS" id="M12.008"/>